<evidence type="ECO:0000313" key="3">
    <source>
        <dbReference type="EMBL" id="MBU3827526.1"/>
    </source>
</evidence>
<evidence type="ECO:0000256" key="1">
    <source>
        <dbReference type="SAM" id="Coils"/>
    </source>
</evidence>
<proteinExistence type="predicted"/>
<reference evidence="3" key="1">
    <citation type="journal article" date="2021" name="PeerJ">
        <title>Extensive microbial diversity within the chicken gut microbiome revealed by metagenomics and culture.</title>
        <authorList>
            <person name="Gilroy R."/>
            <person name="Ravi A."/>
            <person name="Getino M."/>
            <person name="Pursley I."/>
            <person name="Horton D.L."/>
            <person name="Alikhan N.F."/>
            <person name="Baker D."/>
            <person name="Gharbi K."/>
            <person name="Hall N."/>
            <person name="Watson M."/>
            <person name="Adriaenssens E.M."/>
            <person name="Foster-Nyarko E."/>
            <person name="Jarju S."/>
            <person name="Secka A."/>
            <person name="Antonio M."/>
            <person name="Oren A."/>
            <person name="Chaudhuri R.R."/>
            <person name="La Ragione R."/>
            <person name="Hildebrand F."/>
            <person name="Pallen M.J."/>
        </authorList>
    </citation>
    <scope>NUCLEOTIDE SEQUENCE</scope>
    <source>
        <strain evidence="3">687</strain>
    </source>
</reference>
<feature type="signal peptide" evidence="2">
    <location>
        <begin position="1"/>
        <end position="19"/>
    </location>
</feature>
<dbReference type="PROSITE" id="PS51257">
    <property type="entry name" value="PROKAR_LIPOPROTEIN"/>
    <property type="match status" value="1"/>
</dbReference>
<dbReference type="EMBL" id="JAHLFG010000094">
    <property type="protein sequence ID" value="MBU3827526.1"/>
    <property type="molecule type" value="Genomic_DNA"/>
</dbReference>
<gene>
    <name evidence="3" type="ORF">IAA31_08600</name>
</gene>
<dbReference type="AlphaFoldDB" id="A0A9E2NSS3"/>
<evidence type="ECO:0000313" key="4">
    <source>
        <dbReference type="Proteomes" id="UP000824150"/>
    </source>
</evidence>
<evidence type="ECO:0000256" key="2">
    <source>
        <dbReference type="SAM" id="SignalP"/>
    </source>
</evidence>
<reference evidence="3" key="2">
    <citation type="submission" date="2021-04" db="EMBL/GenBank/DDBJ databases">
        <authorList>
            <person name="Gilroy R."/>
        </authorList>
    </citation>
    <scope>NUCLEOTIDE SEQUENCE</scope>
    <source>
        <strain evidence="3">687</strain>
    </source>
</reference>
<sequence length="157" mass="17262">MSYKLIAVAAAALMLSACAMTPQECDPTLDPGFLDKIGCTISGSYAQRVEDKEANLRALQSENERLVKLQQLLSNEEALISDSKAIRQAQYQKIQAQVADLKQALAEDQKLNDSLRTQLNQLETQSAELAQMPEEASILERQQRLAELQETAAALGI</sequence>
<comment type="caution">
    <text evidence="3">The sequence shown here is derived from an EMBL/GenBank/DDBJ whole genome shotgun (WGS) entry which is preliminary data.</text>
</comment>
<keyword evidence="2" id="KW-0732">Signal</keyword>
<feature type="chain" id="PRO_5038476490" evidence="2">
    <location>
        <begin position="20"/>
        <end position="157"/>
    </location>
</feature>
<accession>A0A9E2NSS3</accession>
<feature type="coiled-coil region" evidence="1">
    <location>
        <begin position="49"/>
        <end position="132"/>
    </location>
</feature>
<protein>
    <submittedName>
        <fullName evidence="3">DUF3450 domain-containing protein</fullName>
    </submittedName>
</protein>
<organism evidence="3 4">
    <name type="scientific">Candidatus Anaerobiospirillum merdipullorum</name>
    <dbReference type="NCBI Taxonomy" id="2838450"/>
    <lineage>
        <taxon>Bacteria</taxon>
        <taxon>Pseudomonadati</taxon>
        <taxon>Pseudomonadota</taxon>
        <taxon>Gammaproteobacteria</taxon>
        <taxon>Aeromonadales</taxon>
        <taxon>Succinivibrionaceae</taxon>
        <taxon>Anaerobiospirillum</taxon>
    </lineage>
</organism>
<dbReference type="Proteomes" id="UP000824150">
    <property type="component" value="Unassembled WGS sequence"/>
</dbReference>
<keyword evidence="1" id="KW-0175">Coiled coil</keyword>
<name>A0A9E2NSS3_9GAMM</name>